<dbReference type="Proteomes" id="UP000008022">
    <property type="component" value="Unassembled WGS sequence"/>
</dbReference>
<name>A0A0E0R1D1_ORYRU</name>
<keyword evidence="3" id="KW-1185">Reference proteome</keyword>
<proteinExistence type="predicted"/>
<dbReference type="AlphaFoldDB" id="A0A0E0R1D1"/>
<feature type="compositionally biased region" description="Basic and acidic residues" evidence="1">
    <location>
        <begin position="1"/>
        <end position="14"/>
    </location>
</feature>
<sequence>MPGDRSHVLADHPCRGSGGHSRPPFRPSPPGLLQPPRQPSSTSPPFSTPAHRGRECSSLSLPHGNFLPAPAALLLVSTTQTC</sequence>
<evidence type="ECO:0000313" key="2">
    <source>
        <dbReference type="EnsemblPlants" id="ORUFI10G16690.1"/>
    </source>
</evidence>
<protein>
    <submittedName>
        <fullName evidence="2">Uncharacterized protein</fullName>
    </submittedName>
</protein>
<dbReference type="EnsemblPlants" id="ORUFI10G16690.1">
    <property type="protein sequence ID" value="ORUFI10G16690.1"/>
    <property type="gene ID" value="ORUFI10G16690"/>
</dbReference>
<feature type="compositionally biased region" description="Pro residues" evidence="1">
    <location>
        <begin position="24"/>
        <end position="38"/>
    </location>
</feature>
<accession>A0A0E0R1D1</accession>
<evidence type="ECO:0000313" key="3">
    <source>
        <dbReference type="Proteomes" id="UP000008022"/>
    </source>
</evidence>
<feature type="compositionally biased region" description="Low complexity" evidence="1">
    <location>
        <begin position="39"/>
        <end position="49"/>
    </location>
</feature>
<reference evidence="3" key="1">
    <citation type="submission" date="2013-06" db="EMBL/GenBank/DDBJ databases">
        <authorList>
            <person name="Zhao Q."/>
        </authorList>
    </citation>
    <scope>NUCLEOTIDE SEQUENCE</scope>
    <source>
        <strain evidence="3">cv. W1943</strain>
    </source>
</reference>
<dbReference type="HOGENOM" id="CLU_2562372_0_0_1"/>
<organism evidence="2 3">
    <name type="scientific">Oryza rufipogon</name>
    <name type="common">Brownbeard rice</name>
    <name type="synonym">Asian wild rice</name>
    <dbReference type="NCBI Taxonomy" id="4529"/>
    <lineage>
        <taxon>Eukaryota</taxon>
        <taxon>Viridiplantae</taxon>
        <taxon>Streptophyta</taxon>
        <taxon>Embryophyta</taxon>
        <taxon>Tracheophyta</taxon>
        <taxon>Spermatophyta</taxon>
        <taxon>Magnoliopsida</taxon>
        <taxon>Liliopsida</taxon>
        <taxon>Poales</taxon>
        <taxon>Poaceae</taxon>
        <taxon>BOP clade</taxon>
        <taxon>Oryzoideae</taxon>
        <taxon>Oryzeae</taxon>
        <taxon>Oryzinae</taxon>
        <taxon>Oryza</taxon>
    </lineage>
</organism>
<evidence type="ECO:0000256" key="1">
    <source>
        <dbReference type="SAM" id="MobiDB-lite"/>
    </source>
</evidence>
<dbReference type="Gramene" id="ORUFI10G16690.1">
    <property type="protein sequence ID" value="ORUFI10G16690.1"/>
    <property type="gene ID" value="ORUFI10G16690"/>
</dbReference>
<feature type="region of interest" description="Disordered" evidence="1">
    <location>
        <begin position="1"/>
        <end position="57"/>
    </location>
</feature>
<reference evidence="2" key="2">
    <citation type="submission" date="2015-06" db="UniProtKB">
        <authorList>
            <consortium name="EnsemblPlants"/>
        </authorList>
    </citation>
    <scope>IDENTIFICATION</scope>
</reference>